<feature type="signal peptide" evidence="1">
    <location>
        <begin position="1"/>
        <end position="27"/>
    </location>
</feature>
<dbReference type="PROSITE" id="PS51257">
    <property type="entry name" value="PROKAR_LIPOPROTEIN"/>
    <property type="match status" value="1"/>
</dbReference>
<evidence type="ECO:0000313" key="3">
    <source>
        <dbReference type="Proteomes" id="UP000529637"/>
    </source>
</evidence>
<sequence length="632" mass="64950">MNFLPHRMLPIAAAAALLALYGCGGNGDDDDDNAPPVNPPATASLSGVVLASAPVSGARVCLDVNDNRACDTTEPTATSAADGKYTLTGNDTDVSSKAVLAVVPAAGTARTYMLGAPAGKGALVTPYTTLVLSAVDAGRAPNLAQAEIDLLDKMVGTAGDVGGLNAYSDYRPNAADTAFTNQRARMLNGAQILTRAFQDTMAISGLTGKDAFGALGLVATGSMQQVLGQVGTAELTGTNFDTLYAAVKDSLVPTQATIDAVKTAKAKTAAAPIEGAWVKTTGSGTSEMRELFIFAGDGTFVHQVIKTGQPTTNTAFDAGFGYRYGRYTLNGSVLAISLIEAANASGPTAGNHTATISGNAMTFDGSSLTRVTGTDSAVGGYVRTNGMERPEYLVLFADGTYTHGTFYYENDPQTGTASFFETARSAGIRQGRWARGNPSNTGTPGDPPNLNPNVIDFALLTPTDVTFNGSLAIPGNPGVASIQADGSLSATDLRMVKLGTTAGAQAVTGFSEATRSRLWSGRYFSRTVSVAGTNRTQYVYVRGVNDVLTFLQAPTGSVVTNACPTAGAVVDFATVAPTDGKLKQFVVGTSTAASAGYAQRRLNVGTPGTGNFVTYTPITRPTDATARCAVPL</sequence>
<keyword evidence="3" id="KW-1185">Reference proteome</keyword>
<protein>
    <submittedName>
        <fullName evidence="2">Uncharacterized protein</fullName>
    </submittedName>
</protein>
<feature type="chain" id="PRO_5030680490" evidence="1">
    <location>
        <begin position="28"/>
        <end position="632"/>
    </location>
</feature>
<evidence type="ECO:0000313" key="2">
    <source>
        <dbReference type="EMBL" id="NUZ04422.1"/>
    </source>
</evidence>
<keyword evidence="1" id="KW-0732">Signal</keyword>
<evidence type="ECO:0000256" key="1">
    <source>
        <dbReference type="SAM" id="SignalP"/>
    </source>
</evidence>
<proteinExistence type="predicted"/>
<dbReference type="AlphaFoldDB" id="A0A7Y6NJQ9"/>
<dbReference type="RefSeq" id="WP_176065355.1">
    <property type="nucleotide sequence ID" value="NZ_JABWMJ010000001.1"/>
</dbReference>
<comment type="caution">
    <text evidence="2">The sequence shown here is derived from an EMBL/GenBank/DDBJ whole genome shotgun (WGS) entry which is preliminary data.</text>
</comment>
<dbReference type="EMBL" id="JABWMJ010000001">
    <property type="protein sequence ID" value="NUZ04422.1"/>
    <property type="molecule type" value="Genomic_DNA"/>
</dbReference>
<gene>
    <name evidence="2" type="ORF">HQN59_01470</name>
</gene>
<name>A0A7Y6NJQ9_9BURK</name>
<organism evidence="2 3">
    <name type="scientific">Piscinibacter koreensis</name>
    <dbReference type="NCBI Taxonomy" id="2742824"/>
    <lineage>
        <taxon>Bacteria</taxon>
        <taxon>Pseudomonadati</taxon>
        <taxon>Pseudomonadota</taxon>
        <taxon>Betaproteobacteria</taxon>
        <taxon>Burkholderiales</taxon>
        <taxon>Sphaerotilaceae</taxon>
        <taxon>Piscinibacter</taxon>
    </lineage>
</organism>
<accession>A0A7Y6NJQ9</accession>
<reference evidence="2 3" key="1">
    <citation type="submission" date="2020-06" db="EMBL/GenBank/DDBJ databases">
        <title>Schlegella sp. ID0723 isolated from air conditioner.</title>
        <authorList>
            <person name="Kim D.Y."/>
            <person name="Kim D.-U."/>
        </authorList>
    </citation>
    <scope>NUCLEOTIDE SEQUENCE [LARGE SCALE GENOMIC DNA]</scope>
    <source>
        <strain evidence="2 3">ID0723</strain>
    </source>
</reference>
<dbReference type="Proteomes" id="UP000529637">
    <property type="component" value="Unassembled WGS sequence"/>
</dbReference>